<dbReference type="AlphaFoldDB" id="A0AAV3Y044"/>
<dbReference type="Pfam" id="PF10262">
    <property type="entry name" value="Rdx"/>
    <property type="match status" value="1"/>
</dbReference>
<evidence type="ECO:0000313" key="2">
    <source>
        <dbReference type="EMBL" id="GFN76455.1"/>
    </source>
</evidence>
<dbReference type="Gene3D" id="3.40.30.10">
    <property type="entry name" value="Glutaredoxin"/>
    <property type="match status" value="1"/>
</dbReference>
<dbReference type="SUPFAM" id="SSF52833">
    <property type="entry name" value="Thioredoxin-like"/>
    <property type="match status" value="1"/>
</dbReference>
<organism evidence="2 3">
    <name type="scientific">Plakobranchus ocellatus</name>
    <dbReference type="NCBI Taxonomy" id="259542"/>
    <lineage>
        <taxon>Eukaryota</taxon>
        <taxon>Metazoa</taxon>
        <taxon>Spiralia</taxon>
        <taxon>Lophotrochozoa</taxon>
        <taxon>Mollusca</taxon>
        <taxon>Gastropoda</taxon>
        <taxon>Heterobranchia</taxon>
        <taxon>Euthyneura</taxon>
        <taxon>Panpulmonata</taxon>
        <taxon>Sacoglossa</taxon>
        <taxon>Placobranchoidea</taxon>
        <taxon>Plakobranchidae</taxon>
        <taxon>Plakobranchus</taxon>
    </lineage>
</organism>
<dbReference type="InterPro" id="IPR011893">
    <property type="entry name" value="Selenoprotein_Rdx-typ"/>
</dbReference>
<keyword evidence="3" id="KW-1185">Reference proteome</keyword>
<gene>
    <name evidence="2" type="ORF">PoB_000296100</name>
</gene>
<evidence type="ECO:0000313" key="3">
    <source>
        <dbReference type="Proteomes" id="UP000735302"/>
    </source>
</evidence>
<dbReference type="NCBIfam" id="TIGR02174">
    <property type="entry name" value="CXXU_selWTH"/>
    <property type="match status" value="1"/>
</dbReference>
<dbReference type="Proteomes" id="UP000735302">
    <property type="component" value="Unassembled WGS sequence"/>
</dbReference>
<dbReference type="InterPro" id="IPR036249">
    <property type="entry name" value="Thioredoxin-like_sf"/>
</dbReference>
<dbReference type="EMBL" id="BLXT01000388">
    <property type="protein sequence ID" value="GFN76455.1"/>
    <property type="molecule type" value="Genomic_DNA"/>
</dbReference>
<name>A0AAV3Y044_9GAST</name>
<keyword evidence="1" id="KW-0676">Redox-active center</keyword>
<dbReference type="PANTHER" id="PTHR15124">
    <property type="entry name" value="SELENOPROTEIN W"/>
    <property type="match status" value="1"/>
</dbReference>
<dbReference type="PANTHER" id="PTHR15124:SF18">
    <property type="entry name" value="SELENOPROTEIN W"/>
    <property type="match status" value="1"/>
</dbReference>
<reference evidence="2 3" key="1">
    <citation type="journal article" date="2021" name="Elife">
        <title>Chloroplast acquisition without the gene transfer in kleptoplastic sea slugs, Plakobranchus ocellatus.</title>
        <authorList>
            <person name="Maeda T."/>
            <person name="Takahashi S."/>
            <person name="Yoshida T."/>
            <person name="Shimamura S."/>
            <person name="Takaki Y."/>
            <person name="Nagai Y."/>
            <person name="Toyoda A."/>
            <person name="Suzuki Y."/>
            <person name="Arimoto A."/>
            <person name="Ishii H."/>
            <person name="Satoh N."/>
            <person name="Nishiyama T."/>
            <person name="Hasebe M."/>
            <person name="Maruyama T."/>
            <person name="Minagawa J."/>
            <person name="Obokata J."/>
            <person name="Shigenobu S."/>
        </authorList>
    </citation>
    <scope>NUCLEOTIDE SEQUENCE [LARGE SCALE GENOMIC DNA]</scope>
</reference>
<protein>
    <submittedName>
        <fullName evidence="2">Selenoprotein w</fullName>
    </submittedName>
</protein>
<evidence type="ECO:0000256" key="1">
    <source>
        <dbReference type="ARBA" id="ARBA00023284"/>
    </source>
</evidence>
<dbReference type="GO" id="GO:0005829">
    <property type="term" value="C:cytosol"/>
    <property type="evidence" value="ECO:0007669"/>
    <property type="project" value="TreeGrafter"/>
</dbReference>
<comment type="caution">
    <text evidence="2">The sequence shown here is derived from an EMBL/GenBank/DDBJ whole genome shotgun (WGS) entry which is preliminary data.</text>
</comment>
<sequence length="80" mass="8993">MAIKIHVVYWPKYEKFKKELLSLFEPGQIEVTGEGTPNSTGKFEVEIVGGKLIHSKMNGDGFVNNKEKMEKIVEAIRAAL</sequence>
<dbReference type="InterPro" id="IPR051441">
    <property type="entry name" value="SelW_related"/>
</dbReference>
<proteinExistence type="predicted"/>
<accession>A0AAV3Y044</accession>